<dbReference type="InterPro" id="IPR045967">
    <property type="entry name" value="HAM1-like_N"/>
</dbReference>
<evidence type="ECO:0000259" key="2">
    <source>
        <dbReference type="Pfam" id="PF19343"/>
    </source>
</evidence>
<proteinExistence type="predicted"/>
<dbReference type="AlphaFoldDB" id="A0A8H3E5F4"/>
<dbReference type="Pfam" id="PF14613">
    <property type="entry name" value="HAM1_C"/>
    <property type="match status" value="1"/>
</dbReference>
<evidence type="ECO:0000313" key="4">
    <source>
        <dbReference type="Proteomes" id="UP000663827"/>
    </source>
</evidence>
<dbReference type="Proteomes" id="UP000663827">
    <property type="component" value="Unassembled WGS sequence"/>
</dbReference>
<evidence type="ECO:0000313" key="3">
    <source>
        <dbReference type="EMBL" id="CAE7210603.1"/>
    </source>
</evidence>
<evidence type="ECO:0000259" key="1">
    <source>
        <dbReference type="Pfam" id="PF14613"/>
    </source>
</evidence>
<sequence length="194" mass="21677">MRDVAFHFNKMCEMLRLEDPDLADVLLGGEGLNAKVHIKSAPPKDTSNVSYVKDVRVKIDSLKLSIRDSKHDAPYKIVKPLATDLIKKQIARGIESSIRTGLEHVDQQLVATRDRMNDAQATGEKSRTEMFKGKKDEASFNASKNDSQFRIVPKRNSVLIPEAGHESGWTNKQADREAAINDGESWKSKAFTVV</sequence>
<dbReference type="InterPro" id="IPR027842">
    <property type="entry name" value="HAM1-like_C"/>
</dbReference>
<feature type="domain" description="HAM1-like C-terminal" evidence="1">
    <location>
        <begin position="57"/>
        <end position="193"/>
    </location>
</feature>
<accession>A0A8H3E5F4</accession>
<name>A0A8H3E5F4_9AGAM</name>
<dbReference type="PANTHER" id="PTHR31138">
    <property type="entry name" value="CHROMOSOME 19, WHOLE GENOME SHOTGUN SEQUENCE"/>
    <property type="match status" value="1"/>
</dbReference>
<protein>
    <submittedName>
        <fullName evidence="3">Uncharacterized protein</fullName>
    </submittedName>
</protein>
<reference evidence="3" key="1">
    <citation type="submission" date="2021-01" db="EMBL/GenBank/DDBJ databases">
        <authorList>
            <person name="Kaushik A."/>
        </authorList>
    </citation>
    <scope>NUCLEOTIDE SEQUENCE</scope>
    <source>
        <strain evidence="3">AG5</strain>
    </source>
</reference>
<feature type="domain" description="HAM1-like N-terminal" evidence="2">
    <location>
        <begin position="1"/>
        <end position="44"/>
    </location>
</feature>
<dbReference type="Pfam" id="PF19343">
    <property type="entry name" value="HAM1_N"/>
    <property type="match status" value="1"/>
</dbReference>
<dbReference type="EMBL" id="CAJNJQ010004398">
    <property type="protein sequence ID" value="CAE7210603.1"/>
    <property type="molecule type" value="Genomic_DNA"/>
</dbReference>
<gene>
    <name evidence="3" type="ORF">RDB_LOCUS151574</name>
</gene>
<dbReference type="PANTHER" id="PTHR31138:SF1">
    <property type="entry name" value="PDZ DOMAIN-CONTAINING PROTEIN"/>
    <property type="match status" value="1"/>
</dbReference>
<organism evidence="3 4">
    <name type="scientific">Rhizoctonia solani</name>
    <dbReference type="NCBI Taxonomy" id="456999"/>
    <lineage>
        <taxon>Eukaryota</taxon>
        <taxon>Fungi</taxon>
        <taxon>Dikarya</taxon>
        <taxon>Basidiomycota</taxon>
        <taxon>Agaricomycotina</taxon>
        <taxon>Agaricomycetes</taxon>
        <taxon>Cantharellales</taxon>
        <taxon>Ceratobasidiaceae</taxon>
        <taxon>Rhizoctonia</taxon>
    </lineage>
</organism>
<comment type="caution">
    <text evidence="3">The sequence shown here is derived from an EMBL/GenBank/DDBJ whole genome shotgun (WGS) entry which is preliminary data.</text>
</comment>